<dbReference type="InterPro" id="IPR023606">
    <property type="entry name" value="CoA-Trfase_III_dom_1_sf"/>
</dbReference>
<keyword evidence="4" id="KW-1185">Reference proteome</keyword>
<evidence type="ECO:0000313" key="4">
    <source>
        <dbReference type="Proteomes" id="UP000309454"/>
    </source>
</evidence>
<reference evidence="3 4" key="1">
    <citation type="submission" date="2019-04" db="EMBL/GenBank/DDBJ databases">
        <title>Microbes associate with the intestines of laboratory mice.</title>
        <authorList>
            <person name="Navarre W."/>
            <person name="Wong E."/>
            <person name="Huang K.C."/>
            <person name="Tropini C."/>
            <person name="Ng K."/>
            <person name="Yu B."/>
        </authorList>
    </citation>
    <scope>NUCLEOTIDE SEQUENCE [LARGE SCALE GENOMIC DNA]</scope>
    <source>
        <strain evidence="3 4">NM48_B13</strain>
    </source>
</reference>
<evidence type="ECO:0000256" key="1">
    <source>
        <dbReference type="ARBA" id="ARBA00008383"/>
    </source>
</evidence>
<dbReference type="InterPro" id="IPR003673">
    <property type="entry name" value="CoA-Trfase_fam_III"/>
</dbReference>
<dbReference type="Gene3D" id="3.30.1540.10">
    <property type="entry name" value="formyl-coa transferase, domain 3"/>
    <property type="match status" value="1"/>
</dbReference>
<dbReference type="RefSeq" id="WP_136845756.1">
    <property type="nucleotide sequence ID" value="NZ_CANPEU010000008.1"/>
</dbReference>
<dbReference type="EMBL" id="SSTM01000003">
    <property type="protein sequence ID" value="TJW10769.1"/>
    <property type="molecule type" value="Genomic_DNA"/>
</dbReference>
<dbReference type="PANTHER" id="PTHR48228">
    <property type="entry name" value="SUCCINYL-COA--D-CITRAMALATE COA-TRANSFERASE"/>
    <property type="match status" value="1"/>
</dbReference>
<dbReference type="Gene3D" id="3.40.50.10540">
    <property type="entry name" value="Crotonobetainyl-coa:carnitine coa-transferase, domain 1"/>
    <property type="match status" value="1"/>
</dbReference>
<comment type="similarity">
    <text evidence="1">Belongs to the CoA-transferase III family.</text>
</comment>
<name>A0A4T9T7S7_9ACTN</name>
<organism evidence="3 4">
    <name type="scientific">Parvibacter caecicola</name>
    <dbReference type="NCBI Taxonomy" id="747645"/>
    <lineage>
        <taxon>Bacteria</taxon>
        <taxon>Bacillati</taxon>
        <taxon>Actinomycetota</taxon>
        <taxon>Coriobacteriia</taxon>
        <taxon>Coriobacteriales</taxon>
        <taxon>Coriobacteriaceae</taxon>
        <taxon>Parvibacter</taxon>
    </lineage>
</organism>
<dbReference type="Pfam" id="PF02515">
    <property type="entry name" value="CoA_transf_3"/>
    <property type="match status" value="1"/>
</dbReference>
<protein>
    <submittedName>
        <fullName evidence="3">Crotonobetainyl-CoA--carnitine CoA-transferase</fullName>
    </submittedName>
</protein>
<dbReference type="GO" id="GO:0016740">
    <property type="term" value="F:transferase activity"/>
    <property type="evidence" value="ECO:0007669"/>
    <property type="project" value="UniProtKB-KW"/>
</dbReference>
<evidence type="ECO:0000256" key="2">
    <source>
        <dbReference type="ARBA" id="ARBA00022679"/>
    </source>
</evidence>
<dbReference type="PANTHER" id="PTHR48228:SF6">
    <property type="entry name" value="L-CARNITINE COA-TRANSFERASE"/>
    <property type="match status" value="1"/>
</dbReference>
<comment type="caution">
    <text evidence="3">The sequence shown here is derived from an EMBL/GenBank/DDBJ whole genome shotgun (WGS) entry which is preliminary data.</text>
</comment>
<dbReference type="Proteomes" id="UP000309454">
    <property type="component" value="Unassembled WGS sequence"/>
</dbReference>
<gene>
    <name evidence="3" type="ORF">E5982_05720</name>
</gene>
<dbReference type="AlphaFoldDB" id="A0A4T9T7S7"/>
<dbReference type="InterPro" id="IPR050509">
    <property type="entry name" value="CoA-transferase_III"/>
</dbReference>
<sequence length="408" mass="45743">MWKNKNKPDFGLLSDLKVVSASSSLAGPFIATIFGEYGADVVWVENADMPDFTRGTPNWQCEGERRNCRNIALKLRHPMGREALLKLIEDADIFIESSKGGQFDKLDMSDEVLWERNPKLVIGHVSGFGQTGIPDYVKRPSFDAIGQAFSGYMNENRNPMTPPYAVGQFASDYTTALYTAIALLAAWHHARETGEGESIDATQYEYMMRTSIYSIDWFTNHRTFPTAGEQNVNAGWGTYECKDGYIFCCFNGSGVMKRGNELLGLPYGDDVFPEGSATWSIEKPCGQIFLKALEEWLADRTVEEAEQIMLEHNIPVSRINTWADVEADPHVQAREDIVEWESVKGTKIRAVAPLPKMKNNPGKVWAPCPAFGQHNEEILDELGFTPEEIATMYEEGAIRNDPDLTLSR</sequence>
<accession>A0A4T9T7S7</accession>
<dbReference type="SUPFAM" id="SSF89796">
    <property type="entry name" value="CoA-transferase family III (CaiB/BaiF)"/>
    <property type="match status" value="1"/>
</dbReference>
<dbReference type="InterPro" id="IPR044855">
    <property type="entry name" value="CoA-Trfase_III_dom3_sf"/>
</dbReference>
<proteinExistence type="inferred from homology"/>
<evidence type="ECO:0000313" key="3">
    <source>
        <dbReference type="EMBL" id="TJW10769.1"/>
    </source>
</evidence>
<keyword evidence="2 3" id="KW-0808">Transferase</keyword>
<dbReference type="OrthoDB" id="9797653at2"/>